<feature type="compositionally biased region" description="Basic and acidic residues" evidence="1">
    <location>
        <begin position="96"/>
        <end position="107"/>
    </location>
</feature>
<sequence length="115" mass="12676">MTMPSQQQNNKYPGSNAPYIAGLSTGFSLDTLATAPLGPTYDRLAEWADNTSTRDNPVTDFLFEIVPVENPTEKGTSGKKSTQKKSTNKKSTQRQDAAHNKSTEKKPTQKKQKTK</sequence>
<feature type="compositionally biased region" description="Basic residues" evidence="1">
    <location>
        <begin position="81"/>
        <end position="92"/>
    </location>
</feature>
<protein>
    <submittedName>
        <fullName evidence="2">Uncharacterized protein</fullName>
    </submittedName>
</protein>
<organism evidence="2 3">
    <name type="scientific">Pseudogymnoascus verrucosus</name>
    <dbReference type="NCBI Taxonomy" id="342668"/>
    <lineage>
        <taxon>Eukaryota</taxon>
        <taxon>Fungi</taxon>
        <taxon>Dikarya</taxon>
        <taxon>Ascomycota</taxon>
        <taxon>Pezizomycotina</taxon>
        <taxon>Leotiomycetes</taxon>
        <taxon>Thelebolales</taxon>
        <taxon>Thelebolaceae</taxon>
        <taxon>Pseudogymnoascus</taxon>
    </lineage>
</organism>
<evidence type="ECO:0000256" key="1">
    <source>
        <dbReference type="SAM" id="MobiDB-lite"/>
    </source>
</evidence>
<reference evidence="3" key="2">
    <citation type="journal article" date="2018" name="Nat. Commun.">
        <title>Extreme sensitivity to ultraviolet light in the fungal pathogen causing white-nose syndrome of bats.</title>
        <authorList>
            <person name="Palmer J.M."/>
            <person name="Drees K.P."/>
            <person name="Foster J.T."/>
            <person name="Lindner D.L."/>
        </authorList>
    </citation>
    <scope>NUCLEOTIDE SEQUENCE [LARGE SCALE GENOMIC DNA]</scope>
    <source>
        <strain evidence="3">UAMH 10579</strain>
    </source>
</reference>
<feature type="compositionally biased region" description="Polar residues" evidence="1">
    <location>
        <begin position="1"/>
        <end position="13"/>
    </location>
</feature>
<dbReference type="GeneID" id="28838228"/>
<name>A0A1B8GMU4_9PEZI</name>
<evidence type="ECO:0000313" key="3">
    <source>
        <dbReference type="Proteomes" id="UP000091956"/>
    </source>
</evidence>
<gene>
    <name evidence="2" type="ORF">VE01_04842</name>
</gene>
<proteinExistence type="predicted"/>
<accession>A0A1B8GMU4</accession>
<keyword evidence="3" id="KW-1185">Reference proteome</keyword>
<dbReference type="Proteomes" id="UP000091956">
    <property type="component" value="Unassembled WGS sequence"/>
</dbReference>
<reference evidence="2 3" key="1">
    <citation type="submission" date="2016-03" db="EMBL/GenBank/DDBJ databases">
        <title>Comparative genomics of Pseudogymnoascus destructans, the fungus causing white-nose syndrome of bats.</title>
        <authorList>
            <person name="Palmer J.M."/>
            <person name="Drees K.P."/>
            <person name="Foster J.T."/>
            <person name="Lindner D.L."/>
        </authorList>
    </citation>
    <scope>NUCLEOTIDE SEQUENCE [LARGE SCALE GENOMIC DNA]</scope>
    <source>
        <strain evidence="2 3">UAMH 10579</strain>
    </source>
</reference>
<feature type="region of interest" description="Disordered" evidence="1">
    <location>
        <begin position="1"/>
        <end position="21"/>
    </location>
</feature>
<evidence type="ECO:0000313" key="2">
    <source>
        <dbReference type="EMBL" id="OBT97154.1"/>
    </source>
</evidence>
<dbReference type="OrthoDB" id="3439995at2759"/>
<dbReference type="RefSeq" id="XP_018130887.1">
    <property type="nucleotide sequence ID" value="XM_018274310.1"/>
</dbReference>
<dbReference type="AlphaFoldDB" id="A0A1B8GMU4"/>
<dbReference type="EMBL" id="KV460224">
    <property type="protein sequence ID" value="OBT97154.1"/>
    <property type="molecule type" value="Genomic_DNA"/>
</dbReference>
<feature type="region of interest" description="Disordered" evidence="1">
    <location>
        <begin position="66"/>
        <end position="115"/>
    </location>
</feature>